<keyword evidence="2" id="KW-1185">Reference proteome</keyword>
<reference evidence="1 2" key="1">
    <citation type="submission" date="2021-06" db="EMBL/GenBank/DDBJ databases">
        <title>Chromosome-level genome assembly of the red-tail catfish (Hemibagrus wyckioides).</title>
        <authorList>
            <person name="Shao F."/>
        </authorList>
    </citation>
    <scope>NUCLEOTIDE SEQUENCE [LARGE SCALE GENOMIC DNA]</scope>
    <source>
        <strain evidence="1">EC202008001</strain>
        <tissue evidence="1">Blood</tissue>
    </source>
</reference>
<name>A0A9D3S7U7_9TELE</name>
<sequence length="121" mass="12884">MGGAASSQDDPPKQEIPTSMQCPKCSSFLKPAVVPAGGSTSLLQCPKCSTTPLCESCLYPCPDGTCTNKSCPIVSLLLTCERVNKLESKDQTRVHKRQKQVLVLDLLRTNGSAAEISNLTS</sequence>
<comment type="caution">
    <text evidence="1">The sequence shown here is derived from an EMBL/GenBank/DDBJ whole genome shotgun (WGS) entry which is preliminary data.</text>
</comment>
<evidence type="ECO:0000313" key="1">
    <source>
        <dbReference type="EMBL" id="KAG7314481.1"/>
    </source>
</evidence>
<organism evidence="1 2">
    <name type="scientific">Hemibagrus wyckioides</name>
    <dbReference type="NCBI Taxonomy" id="337641"/>
    <lineage>
        <taxon>Eukaryota</taxon>
        <taxon>Metazoa</taxon>
        <taxon>Chordata</taxon>
        <taxon>Craniata</taxon>
        <taxon>Vertebrata</taxon>
        <taxon>Euteleostomi</taxon>
        <taxon>Actinopterygii</taxon>
        <taxon>Neopterygii</taxon>
        <taxon>Teleostei</taxon>
        <taxon>Ostariophysi</taxon>
        <taxon>Siluriformes</taxon>
        <taxon>Bagridae</taxon>
        <taxon>Hemibagrus</taxon>
    </lineage>
</organism>
<gene>
    <name evidence="1" type="ORF">KOW79_021784</name>
</gene>
<dbReference type="EMBL" id="JAHKSW010000028">
    <property type="protein sequence ID" value="KAG7314481.1"/>
    <property type="molecule type" value="Genomic_DNA"/>
</dbReference>
<dbReference type="OrthoDB" id="1431934at2759"/>
<evidence type="ECO:0000313" key="2">
    <source>
        <dbReference type="Proteomes" id="UP000824219"/>
    </source>
</evidence>
<dbReference type="Proteomes" id="UP000824219">
    <property type="component" value="Linkage Group LG28"/>
</dbReference>
<accession>A0A9D3S7U7</accession>
<dbReference type="AlphaFoldDB" id="A0A9D3S7U7"/>
<protein>
    <submittedName>
        <fullName evidence="1">Uncharacterized protein</fullName>
    </submittedName>
</protein>
<proteinExistence type="predicted"/>